<feature type="transmembrane region" description="Helical" evidence="2">
    <location>
        <begin position="580"/>
        <end position="600"/>
    </location>
</feature>
<keyword evidence="3" id="KW-0732">Signal</keyword>
<evidence type="ECO:0000256" key="1">
    <source>
        <dbReference type="SAM" id="MobiDB-lite"/>
    </source>
</evidence>
<keyword evidence="2" id="KW-1133">Transmembrane helix</keyword>
<evidence type="ECO:0000256" key="3">
    <source>
        <dbReference type="SAM" id="SignalP"/>
    </source>
</evidence>
<protein>
    <submittedName>
        <fullName evidence="5 6">Ig-like domain-containing protein</fullName>
    </submittedName>
</protein>
<keyword evidence="4" id="KW-1185">Reference proteome</keyword>
<keyword evidence="2" id="KW-0472">Membrane</keyword>
<keyword evidence="2" id="KW-0812">Transmembrane</keyword>
<feature type="region of interest" description="Disordered" evidence="1">
    <location>
        <begin position="611"/>
        <end position="643"/>
    </location>
</feature>
<name>A0A0K0ET21_STRER</name>
<feature type="compositionally biased region" description="Basic and acidic residues" evidence="1">
    <location>
        <begin position="611"/>
        <end position="630"/>
    </location>
</feature>
<proteinExistence type="predicted"/>
<evidence type="ECO:0000313" key="6">
    <source>
        <dbReference type="WBParaSite" id="TCONS_00000303.p1"/>
    </source>
</evidence>
<reference evidence="5" key="1">
    <citation type="submission" date="2015-08" db="UniProtKB">
        <authorList>
            <consortium name="WormBaseParasite"/>
        </authorList>
    </citation>
    <scope>IDENTIFICATION</scope>
</reference>
<dbReference type="WBParaSite" id="TCONS_00000303.p1">
    <property type="protein sequence ID" value="TCONS_00000303.p1"/>
    <property type="gene ID" value="XLOC_000316"/>
</dbReference>
<accession>A0A0K0ET21</accession>
<sequence>MVINYFYFVTLLLFVDKSIEANGKLQNWIKEDNLINGTLNHSLYKSYNLSDLQEFKSVIHYFDYINLTKTKYLIINWDEIMLMKGKLEPNVYINIFYPENTTTNIINNNKRTSRWKLECTIDSCTFGLKFILNNKHYTDLLSYNKIIEPDYSLLIMFKMREDKLSLKTVSFGGHNYPLYFCPTKNWFTNESNISFQADENILNIHDWKGLDSKKILVPIFPQTIDSEFFVCGIIKQPTLSDIKVGYNIKRNNEKDMAILENDSLLPRDCNISISDLYFLFTYLDTEYSYDGRRKMIKADHNNNDIFYGEIYYFYSYYNSIGMINQSLINEPLKPRCLIKSKSAEKNSIIVPRFLWNNDLILFKKNNINYYVIDQKFYNRYFIGRCLRYEGIHSDPSLDKFFLHAVDLELRKETFDNDEFFDTDNIVFTKDNLNSYGYYTCNILSGSKNFFINNIAVENVYIIPENHSIFYYPTINSKEEAPKTPPCKKSYGNYSYLTHIKVNFFNTSENNISINMNSNNSAEGNSSNVNLKDFNEDFYVTCIYKTIVDTIFEIQQPFNYKKILKKEVIRMEKILVFDYKLPILIIIPSLITSYILFRLFLCCIRAIVKRSSENEKEYPSTESEDTKKTTEEDSVEDVVINLEK</sequence>
<evidence type="ECO:0000313" key="4">
    <source>
        <dbReference type="Proteomes" id="UP000035681"/>
    </source>
</evidence>
<dbReference type="WBParaSite" id="SSTP_0001259700.1">
    <property type="protein sequence ID" value="SSTP_0001259700.1"/>
    <property type="gene ID" value="SSTP_0001259700"/>
</dbReference>
<organism evidence="5">
    <name type="scientific">Strongyloides stercoralis</name>
    <name type="common">Threadworm</name>
    <dbReference type="NCBI Taxonomy" id="6248"/>
    <lineage>
        <taxon>Eukaryota</taxon>
        <taxon>Metazoa</taxon>
        <taxon>Ecdysozoa</taxon>
        <taxon>Nematoda</taxon>
        <taxon>Chromadorea</taxon>
        <taxon>Rhabditida</taxon>
        <taxon>Tylenchina</taxon>
        <taxon>Panagrolaimomorpha</taxon>
        <taxon>Strongyloidoidea</taxon>
        <taxon>Strongyloididae</taxon>
        <taxon>Strongyloides</taxon>
    </lineage>
</organism>
<dbReference type="Proteomes" id="UP000035681">
    <property type="component" value="Unplaced"/>
</dbReference>
<feature type="chain" id="PRO_5005328758" evidence="3">
    <location>
        <begin position="22"/>
        <end position="643"/>
    </location>
</feature>
<evidence type="ECO:0000256" key="2">
    <source>
        <dbReference type="SAM" id="Phobius"/>
    </source>
</evidence>
<feature type="signal peptide" evidence="3">
    <location>
        <begin position="1"/>
        <end position="21"/>
    </location>
</feature>
<dbReference type="AlphaFoldDB" id="A0A0K0ET21"/>
<evidence type="ECO:0000313" key="5">
    <source>
        <dbReference type="WBParaSite" id="SSTP_0001259700.1"/>
    </source>
</evidence>